<evidence type="ECO:0000256" key="1">
    <source>
        <dbReference type="ARBA" id="ARBA00022723"/>
    </source>
</evidence>
<dbReference type="Pfam" id="PF08325">
    <property type="entry name" value="WLM"/>
    <property type="match status" value="1"/>
</dbReference>
<dbReference type="SUPFAM" id="SSF90209">
    <property type="entry name" value="Ran binding protein zinc finger-like"/>
    <property type="match status" value="1"/>
</dbReference>
<dbReference type="InterPro" id="IPR013536">
    <property type="entry name" value="WLM_dom"/>
</dbReference>
<keyword evidence="2 4" id="KW-0863">Zinc-finger</keyword>
<keyword evidence="1" id="KW-0479">Metal-binding</keyword>
<dbReference type="PANTHER" id="PTHR46622">
    <property type="entry name" value="DNA-DEPENDENT METALLOPROTEASE WSS1"/>
    <property type="match status" value="1"/>
</dbReference>
<dbReference type="RefSeq" id="XP_007800631.1">
    <property type="nucleotide sequence ID" value="XM_007802440.1"/>
</dbReference>
<dbReference type="AlphaFoldDB" id="U1GN03"/>
<dbReference type="PROSITE" id="PS50199">
    <property type="entry name" value="ZF_RANBP2_2"/>
    <property type="match status" value="1"/>
</dbReference>
<dbReference type="HOGENOM" id="CLU_023057_1_0_1"/>
<dbReference type="OrthoDB" id="261960at2759"/>
<feature type="domain" description="RanBP2-type" evidence="6">
    <location>
        <begin position="316"/>
        <end position="345"/>
    </location>
</feature>
<dbReference type="PROSITE" id="PS01358">
    <property type="entry name" value="ZF_RANBP2_1"/>
    <property type="match status" value="1"/>
</dbReference>
<evidence type="ECO:0000259" key="7">
    <source>
        <dbReference type="PROSITE" id="PS51397"/>
    </source>
</evidence>
<dbReference type="PROSITE" id="PS51397">
    <property type="entry name" value="WLM"/>
    <property type="match status" value="1"/>
</dbReference>
<name>U1GN03_ENDPU</name>
<dbReference type="Proteomes" id="UP000019373">
    <property type="component" value="Unassembled WGS sequence"/>
</dbReference>
<dbReference type="InterPro" id="IPR036443">
    <property type="entry name" value="Znf_RanBP2_sf"/>
</dbReference>
<dbReference type="Gene3D" id="2.30.30.380">
    <property type="entry name" value="Zn-finger domain of Sec23/24"/>
    <property type="match status" value="1"/>
</dbReference>
<dbReference type="GeneID" id="19235941"/>
<keyword evidence="9" id="KW-1185">Reference proteome</keyword>
<evidence type="ECO:0000256" key="3">
    <source>
        <dbReference type="ARBA" id="ARBA00022833"/>
    </source>
</evidence>
<dbReference type="OMA" id="GTLCEFY"/>
<gene>
    <name evidence="8" type="ORF">EPUS_00881</name>
</gene>
<protein>
    <recommendedName>
        <fullName evidence="10">WLM domain-containing protein</fullName>
    </recommendedName>
</protein>
<dbReference type="EMBL" id="KE720941">
    <property type="protein sequence ID" value="ERF73628.1"/>
    <property type="molecule type" value="Genomic_DNA"/>
</dbReference>
<accession>U1GN03</accession>
<evidence type="ECO:0000313" key="8">
    <source>
        <dbReference type="EMBL" id="ERF73628.1"/>
    </source>
</evidence>
<feature type="domain" description="WLM" evidence="7">
    <location>
        <begin position="6"/>
        <end position="203"/>
    </location>
</feature>
<evidence type="ECO:0008006" key="10">
    <source>
        <dbReference type="Google" id="ProtNLM"/>
    </source>
</evidence>
<dbReference type="GO" id="GO:0005634">
    <property type="term" value="C:nucleus"/>
    <property type="evidence" value="ECO:0007669"/>
    <property type="project" value="TreeGrafter"/>
</dbReference>
<dbReference type="GO" id="GO:0008270">
    <property type="term" value="F:zinc ion binding"/>
    <property type="evidence" value="ECO:0007669"/>
    <property type="project" value="UniProtKB-KW"/>
</dbReference>
<dbReference type="GO" id="GO:0006281">
    <property type="term" value="P:DNA repair"/>
    <property type="evidence" value="ECO:0007669"/>
    <property type="project" value="TreeGrafter"/>
</dbReference>
<feature type="region of interest" description="Disordered" evidence="5">
    <location>
        <begin position="263"/>
        <end position="306"/>
    </location>
</feature>
<feature type="compositionally biased region" description="Pro residues" evidence="5">
    <location>
        <begin position="283"/>
        <end position="292"/>
    </location>
</feature>
<evidence type="ECO:0000256" key="4">
    <source>
        <dbReference type="PROSITE-ProRule" id="PRU00322"/>
    </source>
</evidence>
<evidence type="ECO:0000256" key="5">
    <source>
        <dbReference type="SAM" id="MobiDB-lite"/>
    </source>
</evidence>
<evidence type="ECO:0000259" key="6">
    <source>
        <dbReference type="PROSITE" id="PS50199"/>
    </source>
</evidence>
<evidence type="ECO:0000256" key="2">
    <source>
        <dbReference type="ARBA" id="ARBA00022771"/>
    </source>
</evidence>
<dbReference type="GO" id="GO:0008237">
    <property type="term" value="F:metallopeptidase activity"/>
    <property type="evidence" value="ECO:0007669"/>
    <property type="project" value="TreeGrafter"/>
</dbReference>
<dbReference type="eggNOG" id="KOG1558">
    <property type="taxonomic scope" value="Eukaryota"/>
</dbReference>
<dbReference type="InterPro" id="IPR001876">
    <property type="entry name" value="Znf_RanBP2"/>
</dbReference>
<dbReference type="PANTHER" id="PTHR46622:SF1">
    <property type="entry name" value="DNA-DEPENDENT METALLOPROTEASE WSS1"/>
    <property type="match status" value="1"/>
</dbReference>
<proteinExistence type="predicted"/>
<keyword evidence="3" id="KW-0862">Zinc</keyword>
<evidence type="ECO:0000313" key="9">
    <source>
        <dbReference type="Proteomes" id="UP000019373"/>
    </source>
</evidence>
<organism evidence="8 9">
    <name type="scientific">Endocarpon pusillum (strain Z07020 / HMAS-L-300199)</name>
    <name type="common">Lichen-forming fungus</name>
    <dbReference type="NCBI Taxonomy" id="1263415"/>
    <lineage>
        <taxon>Eukaryota</taxon>
        <taxon>Fungi</taxon>
        <taxon>Dikarya</taxon>
        <taxon>Ascomycota</taxon>
        <taxon>Pezizomycotina</taxon>
        <taxon>Eurotiomycetes</taxon>
        <taxon>Chaetothyriomycetidae</taxon>
        <taxon>Verrucariales</taxon>
        <taxon>Verrucariaceae</taxon>
        <taxon>Endocarpon</taxon>
    </lineage>
</organism>
<dbReference type="InterPro" id="IPR053000">
    <property type="entry name" value="WSS1-like_metalloprotease"/>
</dbReference>
<reference evidence="9" key="1">
    <citation type="journal article" date="2014" name="BMC Genomics">
        <title>Genome characteristics reveal the impact of lichenization on lichen-forming fungus Endocarpon pusillum Hedwig (Verrucariales, Ascomycota).</title>
        <authorList>
            <person name="Wang Y.-Y."/>
            <person name="Liu B."/>
            <person name="Zhang X.-Y."/>
            <person name="Zhou Q.-M."/>
            <person name="Zhang T."/>
            <person name="Li H."/>
            <person name="Yu Y.-F."/>
            <person name="Zhang X.-L."/>
            <person name="Hao X.-Y."/>
            <person name="Wang M."/>
            <person name="Wang L."/>
            <person name="Wei J.-C."/>
        </authorList>
    </citation>
    <scope>NUCLEOTIDE SEQUENCE [LARGE SCALE GENOMIC DNA]</scope>
    <source>
        <strain evidence="9">Z07020 / HMAS-L-300199</strain>
    </source>
</reference>
<sequence>MARRPPTSTELDPLVSEYQHDQHRPRAPEALHTLRKIASLVKPLMRQRNWRVSVLCEFYPEQPNLLGLNINRGQKICLRLRYPGDERQFLPVEEVVDTMLHELCHNVHGPHDEHFHALWNQLRNEHEALVRKGYTGEGFLSDGRKLGGSERLPMHEARRRARAAAEKRKTLAAGSGQKLGGAPVRRGTDIRKVIADAAQRRITVMKGCASGTDQGRQIARDVEENRGGNGFRTKAEEDDANERAIMQAYIDLIQEEEKEKYGDTYVPPSETNPAGPRAAMSPTPSPAQPPLIPTSTKPMPKEEPRAPSIDLTGEDDPDTWTCEVCTLVNPIQFLACDACTTERPSAKPTPPVRPTGTNTRISDVREKPNALKPRQSVVKSLAALEAQEAKKPAKPMGWLCHVCSNWMESQWWTCARCGNMKQVS</sequence>